<evidence type="ECO:0000256" key="6">
    <source>
        <dbReference type="ARBA" id="ARBA00022679"/>
    </source>
</evidence>
<organism evidence="11 12">
    <name type="scientific">Hoeflea halophila</name>
    <dbReference type="NCBI Taxonomy" id="714899"/>
    <lineage>
        <taxon>Bacteria</taxon>
        <taxon>Pseudomonadati</taxon>
        <taxon>Pseudomonadota</taxon>
        <taxon>Alphaproteobacteria</taxon>
        <taxon>Hyphomicrobiales</taxon>
        <taxon>Rhizobiaceae</taxon>
        <taxon>Hoeflea</taxon>
    </lineage>
</organism>
<dbReference type="Pfam" id="PF00132">
    <property type="entry name" value="Hexapep"/>
    <property type="match status" value="1"/>
</dbReference>
<dbReference type="Gene3D" id="1.10.3130.10">
    <property type="entry name" value="serine acetyltransferase, domain 1"/>
    <property type="match status" value="1"/>
</dbReference>
<dbReference type="InterPro" id="IPR042122">
    <property type="entry name" value="Ser_AcTrfase_N_sf"/>
</dbReference>
<gene>
    <name evidence="11" type="ORF">SAMN05877838_0052</name>
</gene>
<name>A0A286HKQ4_9HYPH</name>
<dbReference type="EC" id="2.3.1.30" evidence="3"/>
<evidence type="ECO:0000256" key="5">
    <source>
        <dbReference type="ARBA" id="ARBA00022605"/>
    </source>
</evidence>
<dbReference type="AlphaFoldDB" id="A0A286HKQ4"/>
<dbReference type="InterPro" id="IPR018357">
    <property type="entry name" value="Hexapep_transf_CS"/>
</dbReference>
<sequence>MSANSGVRTGESVKAIDPIWDSIRLEAERSIAQDPLLAAFLYSTVLNQPSLEEAVIHRVCERLDHQDLQANLLRQTFLEMVNDWRDWGSVLRVDIQAVYDRDPACNRFIQPVLYFKGFHAIQTHRLAHWLWNKGRIDFALYLQSRSSEIFQTDIHPAAKLGKGLFLDHATGLVVGMTATVGDNVSLLQGVTLGGTGKESGDRHPKIRDGVLIGAGAKVLGNIEIGHCSRVAAGSVVLKPVPPNSTVAGVPAKVVGTAGCDEPSRAMDQLINGGN</sequence>
<dbReference type="NCBIfam" id="TIGR01172">
    <property type="entry name" value="cysE"/>
    <property type="match status" value="1"/>
</dbReference>
<evidence type="ECO:0000313" key="12">
    <source>
        <dbReference type="Proteomes" id="UP000219465"/>
    </source>
</evidence>
<dbReference type="InterPro" id="IPR001451">
    <property type="entry name" value="Hexapep"/>
</dbReference>
<accession>A0A286HKQ4</accession>
<reference evidence="12" key="1">
    <citation type="submission" date="2017-08" db="EMBL/GenBank/DDBJ databases">
        <authorList>
            <person name="Varghese N."/>
            <person name="Submissions S."/>
        </authorList>
    </citation>
    <scope>NUCLEOTIDE SEQUENCE [LARGE SCALE GENOMIC DNA]</scope>
    <source>
        <strain evidence="12">KCTC 23107</strain>
    </source>
</reference>
<comment type="similarity">
    <text evidence="2">Belongs to the transferase hexapeptide repeat family.</text>
</comment>
<dbReference type="GO" id="GO:0006535">
    <property type="term" value="P:cysteine biosynthetic process from serine"/>
    <property type="evidence" value="ECO:0007669"/>
    <property type="project" value="InterPro"/>
</dbReference>
<dbReference type="EMBL" id="OCPC01000001">
    <property type="protein sequence ID" value="SOE08341.1"/>
    <property type="molecule type" value="Genomic_DNA"/>
</dbReference>
<keyword evidence="8" id="KW-0012">Acyltransferase</keyword>
<evidence type="ECO:0000256" key="2">
    <source>
        <dbReference type="ARBA" id="ARBA00007274"/>
    </source>
</evidence>
<dbReference type="SMART" id="SM00971">
    <property type="entry name" value="SATase_N"/>
    <property type="match status" value="1"/>
</dbReference>
<dbReference type="InterPro" id="IPR053376">
    <property type="entry name" value="Serine_acetyltransferase"/>
</dbReference>
<evidence type="ECO:0000259" key="10">
    <source>
        <dbReference type="SMART" id="SM00971"/>
    </source>
</evidence>
<dbReference type="UniPathway" id="UPA00136">
    <property type="reaction ID" value="UER00199"/>
</dbReference>
<evidence type="ECO:0000256" key="8">
    <source>
        <dbReference type="ARBA" id="ARBA00023315"/>
    </source>
</evidence>
<dbReference type="Pfam" id="PF06426">
    <property type="entry name" value="SATase_N"/>
    <property type="match status" value="1"/>
</dbReference>
<keyword evidence="12" id="KW-1185">Reference proteome</keyword>
<keyword evidence="6 11" id="KW-0808">Transferase</keyword>
<dbReference type="Proteomes" id="UP000219465">
    <property type="component" value="Unassembled WGS sequence"/>
</dbReference>
<feature type="domain" description="Serine acetyltransferase N-terminal" evidence="10">
    <location>
        <begin position="19"/>
        <end position="123"/>
    </location>
</feature>
<dbReference type="PROSITE" id="PS00101">
    <property type="entry name" value="HEXAPEP_TRANSFERASES"/>
    <property type="match status" value="1"/>
</dbReference>
<keyword evidence="7" id="KW-0677">Repeat</keyword>
<dbReference type="OrthoDB" id="9801456at2"/>
<dbReference type="SUPFAM" id="SSF51161">
    <property type="entry name" value="Trimeric LpxA-like enzymes"/>
    <property type="match status" value="1"/>
</dbReference>
<evidence type="ECO:0000256" key="4">
    <source>
        <dbReference type="ARBA" id="ARBA00018522"/>
    </source>
</evidence>
<dbReference type="FunFam" id="2.160.10.10:FF:000002">
    <property type="entry name" value="Serine acetyltransferase"/>
    <property type="match status" value="1"/>
</dbReference>
<dbReference type="Gene3D" id="2.160.10.10">
    <property type="entry name" value="Hexapeptide repeat proteins"/>
    <property type="match status" value="1"/>
</dbReference>
<dbReference type="CDD" id="cd03354">
    <property type="entry name" value="LbH_SAT"/>
    <property type="match status" value="1"/>
</dbReference>
<evidence type="ECO:0000313" key="11">
    <source>
        <dbReference type="EMBL" id="SOE08341.1"/>
    </source>
</evidence>
<dbReference type="PANTHER" id="PTHR42811">
    <property type="entry name" value="SERINE ACETYLTRANSFERASE"/>
    <property type="match status" value="1"/>
</dbReference>
<dbReference type="NCBIfam" id="NF041874">
    <property type="entry name" value="EPS_EpsC"/>
    <property type="match status" value="1"/>
</dbReference>
<evidence type="ECO:0000256" key="3">
    <source>
        <dbReference type="ARBA" id="ARBA00013266"/>
    </source>
</evidence>
<evidence type="ECO:0000256" key="9">
    <source>
        <dbReference type="ARBA" id="ARBA00049486"/>
    </source>
</evidence>
<dbReference type="InterPro" id="IPR005881">
    <property type="entry name" value="Ser_O-AcTrfase"/>
</dbReference>
<dbReference type="InterPro" id="IPR045304">
    <property type="entry name" value="LbH_SAT"/>
</dbReference>
<evidence type="ECO:0000256" key="1">
    <source>
        <dbReference type="ARBA" id="ARBA00004876"/>
    </source>
</evidence>
<keyword evidence="5" id="KW-0028">Amino-acid biosynthesis</keyword>
<dbReference type="InterPro" id="IPR010493">
    <property type="entry name" value="Ser_AcTrfase_N"/>
</dbReference>
<protein>
    <recommendedName>
        <fullName evidence="4">Serine acetyltransferase</fullName>
        <ecNumber evidence="3">2.3.1.30</ecNumber>
    </recommendedName>
</protein>
<proteinExistence type="inferred from homology"/>
<comment type="pathway">
    <text evidence="1">Amino-acid biosynthesis; L-cysteine biosynthesis; L-cysteine from L-serine: step 1/2.</text>
</comment>
<dbReference type="InterPro" id="IPR011004">
    <property type="entry name" value="Trimer_LpxA-like_sf"/>
</dbReference>
<dbReference type="GO" id="GO:0009001">
    <property type="term" value="F:serine O-acetyltransferase activity"/>
    <property type="evidence" value="ECO:0007669"/>
    <property type="project" value="UniProtKB-EC"/>
</dbReference>
<comment type="catalytic activity">
    <reaction evidence="9">
        <text>L-serine + acetyl-CoA = O-acetyl-L-serine + CoA</text>
        <dbReference type="Rhea" id="RHEA:24560"/>
        <dbReference type="ChEBI" id="CHEBI:33384"/>
        <dbReference type="ChEBI" id="CHEBI:57287"/>
        <dbReference type="ChEBI" id="CHEBI:57288"/>
        <dbReference type="ChEBI" id="CHEBI:58340"/>
        <dbReference type="EC" id="2.3.1.30"/>
    </reaction>
</comment>
<dbReference type="GO" id="GO:0005737">
    <property type="term" value="C:cytoplasm"/>
    <property type="evidence" value="ECO:0007669"/>
    <property type="project" value="InterPro"/>
</dbReference>
<dbReference type="RefSeq" id="WP_097103903.1">
    <property type="nucleotide sequence ID" value="NZ_OCPC01000001.1"/>
</dbReference>
<evidence type="ECO:0000256" key="7">
    <source>
        <dbReference type="ARBA" id="ARBA00022737"/>
    </source>
</evidence>